<evidence type="ECO:0000313" key="1">
    <source>
        <dbReference type="EMBL" id="RQH44551.1"/>
    </source>
</evidence>
<name>A0A3N6QLM3_9CYAN</name>
<protein>
    <submittedName>
        <fullName evidence="1">Uncharacterized protein</fullName>
    </submittedName>
</protein>
<dbReference type="AlphaFoldDB" id="A0A3N6QLM3"/>
<organism evidence="1 2">
    <name type="scientific">Okeania hirsuta</name>
    <dbReference type="NCBI Taxonomy" id="1458930"/>
    <lineage>
        <taxon>Bacteria</taxon>
        <taxon>Bacillati</taxon>
        <taxon>Cyanobacteriota</taxon>
        <taxon>Cyanophyceae</taxon>
        <taxon>Oscillatoriophycideae</taxon>
        <taxon>Oscillatoriales</taxon>
        <taxon>Microcoleaceae</taxon>
        <taxon>Okeania</taxon>
    </lineage>
</organism>
<comment type="caution">
    <text evidence="1">The sequence shown here is derived from an EMBL/GenBank/DDBJ whole genome shotgun (WGS) entry which is preliminary data.</text>
</comment>
<sequence>MQELKIAMMGASGVGKTSLLTAMYEQFDKTIGLTDLQLTPDEESNADLQDRLGELKGLLDDFEATAGLGGNNESKSYIFDLGKKGEKPSLRLNFQDFPGTWLSGDATPAQRQFVKELFKNSVAILIAVDTPALMEAKGRWHELQNRPTQIKNLFAGVYQKMRSPRLVIFAPVRCEKYMKKATDATRLLKSLKEGYADLLALFGAPKLNPWVTSVVTPVQTVGTVVFSRIDVEEEQPRFLFRKISNEAEYEPQDSDQPLRYLLRFVLKLHLAQKNSELFGLVGLLREWLQMNEHLKSAILQSSQKCKTDSGFTILQGHNWLDIQ</sequence>
<dbReference type="EMBL" id="RCBY01000052">
    <property type="protein sequence ID" value="RQH44551.1"/>
    <property type="molecule type" value="Genomic_DNA"/>
</dbReference>
<reference evidence="1 2" key="1">
    <citation type="journal article" date="2018" name="ACS Chem. Biol.">
        <title>Ketoreductase domain dysfunction expands chemodiversity: malyngamide biosynthesis in the cyanobacterium Okeania hirsuta.</title>
        <authorList>
            <person name="Moss N.A."/>
            <person name="Leao T."/>
            <person name="Rankin M."/>
            <person name="McCullough T.M."/>
            <person name="Qu P."/>
            <person name="Korobeynikov A."/>
            <person name="Smith J.L."/>
            <person name="Gerwick L."/>
            <person name="Gerwick W.H."/>
        </authorList>
    </citation>
    <scope>NUCLEOTIDE SEQUENCE [LARGE SCALE GENOMIC DNA]</scope>
    <source>
        <strain evidence="1 2">PAB10Feb10-1</strain>
    </source>
</reference>
<gene>
    <name evidence="1" type="ORF">D5R40_11545</name>
</gene>
<proteinExistence type="predicted"/>
<accession>A0A3N6QLM3</accession>
<dbReference type="Gene3D" id="3.40.50.300">
    <property type="entry name" value="P-loop containing nucleotide triphosphate hydrolases"/>
    <property type="match status" value="1"/>
</dbReference>
<evidence type="ECO:0000313" key="2">
    <source>
        <dbReference type="Proteomes" id="UP000269154"/>
    </source>
</evidence>
<dbReference type="OrthoDB" id="9255714at2"/>
<dbReference type="Proteomes" id="UP000269154">
    <property type="component" value="Unassembled WGS sequence"/>
</dbReference>
<keyword evidence="2" id="KW-1185">Reference proteome</keyword>
<dbReference type="SUPFAM" id="SSF52540">
    <property type="entry name" value="P-loop containing nucleoside triphosphate hydrolases"/>
    <property type="match status" value="2"/>
</dbReference>
<dbReference type="RefSeq" id="WP_124147445.1">
    <property type="nucleotide sequence ID" value="NZ_CAWOKI010000264.1"/>
</dbReference>
<dbReference type="InterPro" id="IPR027417">
    <property type="entry name" value="P-loop_NTPase"/>
</dbReference>